<organism evidence="1 2">
    <name type="scientific">candidate division LCP-89 bacterium B3_LCP</name>
    <dbReference type="NCBI Taxonomy" id="2012998"/>
    <lineage>
        <taxon>Bacteria</taxon>
        <taxon>Pseudomonadati</taxon>
        <taxon>Bacteria division LCP-89</taxon>
    </lineage>
</organism>
<dbReference type="EMBL" id="NJBN01000006">
    <property type="protein sequence ID" value="TKJ40040.1"/>
    <property type="molecule type" value="Genomic_DNA"/>
</dbReference>
<proteinExistence type="predicted"/>
<reference evidence="1 2" key="1">
    <citation type="submission" date="2017-06" db="EMBL/GenBank/DDBJ databases">
        <title>Novel microbial phyla capable of carbon fixation and sulfur reduction in deep-sea sediments.</title>
        <authorList>
            <person name="Huang J."/>
            <person name="Baker B."/>
            <person name="Wang Y."/>
        </authorList>
    </citation>
    <scope>NUCLEOTIDE SEQUENCE [LARGE SCALE GENOMIC DNA]</scope>
    <source>
        <strain evidence="1">B3_LCP</strain>
    </source>
</reference>
<dbReference type="AlphaFoldDB" id="A0A532UYM3"/>
<gene>
    <name evidence="1" type="ORF">CEE37_09900</name>
</gene>
<comment type="caution">
    <text evidence="1">The sequence shown here is derived from an EMBL/GenBank/DDBJ whole genome shotgun (WGS) entry which is preliminary data.</text>
</comment>
<accession>A0A532UYM3</accession>
<evidence type="ECO:0000313" key="1">
    <source>
        <dbReference type="EMBL" id="TKJ40040.1"/>
    </source>
</evidence>
<sequence length="75" mass="9025">MNGHQHSQNDDFRKARVRIRDLDVEVPEEILNNLIKKLHRKRNSRFRKLVRQVCKITRGFIPDGVWHLLNPKEKS</sequence>
<protein>
    <submittedName>
        <fullName evidence="1">Uncharacterized protein</fullName>
    </submittedName>
</protein>
<evidence type="ECO:0000313" key="2">
    <source>
        <dbReference type="Proteomes" id="UP000319619"/>
    </source>
</evidence>
<dbReference type="Proteomes" id="UP000319619">
    <property type="component" value="Unassembled WGS sequence"/>
</dbReference>
<name>A0A532UYM3_UNCL8</name>